<dbReference type="EMBL" id="FOSK01000008">
    <property type="protein sequence ID" value="SFK74566.1"/>
    <property type="molecule type" value="Genomic_DNA"/>
</dbReference>
<feature type="transmembrane region" description="Helical" evidence="6">
    <location>
        <begin position="246"/>
        <end position="264"/>
    </location>
</feature>
<evidence type="ECO:0000256" key="4">
    <source>
        <dbReference type="ARBA" id="ARBA00022989"/>
    </source>
</evidence>
<sequence>MFASFLITFREGLEAFLLVGIILSYMHKLGVRHFNKYVYLGVVLGLIVSLALAFIFQVVIDQFSNEQYQHLLMIFILLFATLVLSYMAIWMHKQAKAQVDHVKRKLEFHISSGNLWGMVFLAFIAVLREGFETVLFFSALMYSGQGVTLENGLIGATNGLVASILLVWIMMRGTREVPIAPFFKYTSLLIIIIAAGLFSSAINMLQAIDVVPIMVEQIFNISFVLDDQGTFGTFMRALFGYNASPTLIQFTSWALYLGLFLSFWSRGYAKKA</sequence>
<protein>
    <submittedName>
        <fullName evidence="7">High-affinity iron transporter</fullName>
    </submittedName>
</protein>
<comment type="caution">
    <text evidence="7">The sequence shown here is derived from an EMBL/GenBank/DDBJ whole genome shotgun (WGS) entry which is preliminary data.</text>
</comment>
<gene>
    <name evidence="7" type="ORF">SAMN04488518_108280</name>
</gene>
<reference evidence="7 8" key="1">
    <citation type="submission" date="2016-10" db="EMBL/GenBank/DDBJ databases">
        <authorList>
            <person name="Varghese N."/>
            <person name="Submissions S."/>
        </authorList>
    </citation>
    <scope>NUCLEOTIDE SEQUENCE [LARGE SCALE GENOMIC DNA]</scope>
    <source>
        <strain evidence="7 8">DSM 16392</strain>
    </source>
</reference>
<feature type="transmembrane region" description="Helical" evidence="6">
    <location>
        <begin position="6"/>
        <end position="25"/>
    </location>
</feature>
<proteinExistence type="inferred from homology"/>
<dbReference type="Pfam" id="PF03239">
    <property type="entry name" value="FTR1"/>
    <property type="match status" value="1"/>
</dbReference>
<accession>A0A1I4C2Z2</accession>
<evidence type="ECO:0000313" key="7">
    <source>
        <dbReference type="EMBL" id="SFK74566.1"/>
    </source>
</evidence>
<keyword evidence="3 6" id="KW-0812">Transmembrane</keyword>
<evidence type="ECO:0000256" key="2">
    <source>
        <dbReference type="ARBA" id="ARBA00008333"/>
    </source>
</evidence>
<dbReference type="PANTHER" id="PTHR31632:SF2">
    <property type="entry name" value="PLASMA MEMBRANE IRON PERMEASE"/>
    <property type="match status" value="1"/>
</dbReference>
<feature type="transmembrane region" description="Helical" evidence="6">
    <location>
        <begin position="182"/>
        <end position="202"/>
    </location>
</feature>
<feature type="transmembrane region" description="Helical" evidence="6">
    <location>
        <begin position="151"/>
        <end position="170"/>
    </location>
</feature>
<dbReference type="Proteomes" id="UP000199598">
    <property type="component" value="Unassembled WGS sequence"/>
</dbReference>
<keyword evidence="4 6" id="KW-1133">Transmembrane helix</keyword>
<name>A0A1I4C2Z2_9HYPH</name>
<evidence type="ECO:0000256" key="3">
    <source>
        <dbReference type="ARBA" id="ARBA00022692"/>
    </source>
</evidence>
<organism evidence="7 8">
    <name type="scientific">Pseudovibrio ascidiaceicola</name>
    <dbReference type="NCBI Taxonomy" id="285279"/>
    <lineage>
        <taxon>Bacteria</taxon>
        <taxon>Pseudomonadati</taxon>
        <taxon>Pseudomonadota</taxon>
        <taxon>Alphaproteobacteria</taxon>
        <taxon>Hyphomicrobiales</taxon>
        <taxon>Stappiaceae</taxon>
        <taxon>Pseudovibrio</taxon>
    </lineage>
</organism>
<feature type="transmembrane region" description="Helical" evidence="6">
    <location>
        <begin position="37"/>
        <end position="60"/>
    </location>
</feature>
<evidence type="ECO:0000256" key="1">
    <source>
        <dbReference type="ARBA" id="ARBA00004141"/>
    </source>
</evidence>
<comment type="subcellular location">
    <subcellularLocation>
        <location evidence="1">Membrane</location>
        <topology evidence="1">Multi-pass membrane protein</topology>
    </subcellularLocation>
</comment>
<dbReference type="PANTHER" id="PTHR31632">
    <property type="entry name" value="IRON TRANSPORTER FTH1"/>
    <property type="match status" value="1"/>
</dbReference>
<dbReference type="RefSeq" id="WP_093521140.1">
    <property type="nucleotide sequence ID" value="NZ_FOSK01000008.1"/>
</dbReference>
<comment type="similarity">
    <text evidence="2">Belongs to the oxidase-dependent Fe transporter (OFeT) (TC 9.A.10.1) family.</text>
</comment>
<feature type="transmembrane region" description="Helical" evidence="6">
    <location>
        <begin position="72"/>
        <end position="92"/>
    </location>
</feature>
<feature type="transmembrane region" description="Helical" evidence="6">
    <location>
        <begin position="113"/>
        <end position="131"/>
    </location>
</feature>
<evidence type="ECO:0000256" key="6">
    <source>
        <dbReference type="SAM" id="Phobius"/>
    </source>
</evidence>
<evidence type="ECO:0000313" key="8">
    <source>
        <dbReference type="Proteomes" id="UP000199598"/>
    </source>
</evidence>
<keyword evidence="8" id="KW-1185">Reference proteome</keyword>
<dbReference type="InterPro" id="IPR004923">
    <property type="entry name" value="FTR1/Fip1/EfeU"/>
</dbReference>
<evidence type="ECO:0000256" key="5">
    <source>
        <dbReference type="ARBA" id="ARBA00023136"/>
    </source>
</evidence>
<keyword evidence="5 6" id="KW-0472">Membrane</keyword>